<dbReference type="EMBL" id="BAABBR010000001">
    <property type="protein sequence ID" value="GAA4026263.1"/>
    <property type="molecule type" value="Genomic_DNA"/>
</dbReference>
<feature type="transmembrane region" description="Helical" evidence="5">
    <location>
        <begin position="78"/>
        <end position="96"/>
    </location>
</feature>
<keyword evidence="5" id="KW-0472">Membrane</keyword>
<evidence type="ECO:0000256" key="5">
    <source>
        <dbReference type="SAM" id="Phobius"/>
    </source>
</evidence>
<gene>
    <name evidence="7" type="ORF">GCM10022281_01050</name>
</gene>
<evidence type="ECO:0000259" key="6">
    <source>
        <dbReference type="Pfam" id="PF04116"/>
    </source>
</evidence>
<evidence type="ECO:0000313" key="8">
    <source>
        <dbReference type="Proteomes" id="UP001424459"/>
    </source>
</evidence>
<accession>A0ABP7TH39</accession>
<dbReference type="Pfam" id="PF04116">
    <property type="entry name" value="FA_hydroxylase"/>
    <property type="match status" value="1"/>
</dbReference>
<evidence type="ECO:0000256" key="1">
    <source>
        <dbReference type="ARBA" id="ARBA00009324"/>
    </source>
</evidence>
<evidence type="ECO:0000256" key="4">
    <source>
        <dbReference type="SAM" id="MobiDB-lite"/>
    </source>
</evidence>
<keyword evidence="2" id="KW-0125">Carotenoid biosynthesis</keyword>
<organism evidence="7 8">
    <name type="scientific">Sphingomonas rosea</name>
    <dbReference type="NCBI Taxonomy" id="335605"/>
    <lineage>
        <taxon>Bacteria</taxon>
        <taxon>Pseudomonadati</taxon>
        <taxon>Pseudomonadota</taxon>
        <taxon>Alphaproteobacteria</taxon>
        <taxon>Sphingomonadales</taxon>
        <taxon>Sphingomonadaceae</taxon>
        <taxon>Sphingomonas</taxon>
    </lineage>
</organism>
<proteinExistence type="inferred from homology"/>
<dbReference type="InterPro" id="IPR045019">
    <property type="entry name" value="BETA-OHASE-like"/>
</dbReference>
<dbReference type="PANTHER" id="PTHR31899">
    <property type="entry name" value="BETA-CAROTENE 3-HYDROXYLASE 1, CHLOROPLASTIC"/>
    <property type="match status" value="1"/>
</dbReference>
<feature type="domain" description="Fatty acid hydroxylase" evidence="6">
    <location>
        <begin position="11"/>
        <end position="139"/>
    </location>
</feature>
<evidence type="ECO:0000256" key="3">
    <source>
        <dbReference type="ARBA" id="ARBA00023002"/>
    </source>
</evidence>
<feature type="region of interest" description="Disordered" evidence="4">
    <location>
        <begin position="157"/>
        <end position="176"/>
    </location>
</feature>
<comment type="caution">
    <text evidence="7">The sequence shown here is derived from an EMBL/GenBank/DDBJ whole genome shotgun (WGS) entry which is preliminary data.</text>
</comment>
<sequence>MSLIGGLFLFAATVLVMEAFAYGLHRFVMHSRFGWNWHQSHHRERDGWFEKNDLYAVVFALPSVALIYAGLHGLAGDWATWVGAGVAFYGVIYFGFHDVIVHGRLPHRIVPRSRYFKRIVQAHKLHHAVESRDGAVSFGFLYAPPVEAVKRSLAASRGKTIRAAKGASTARSEERA</sequence>
<protein>
    <submittedName>
        <fullName evidence="7">Sterol desaturase family protein</fullName>
    </submittedName>
</protein>
<evidence type="ECO:0000313" key="7">
    <source>
        <dbReference type="EMBL" id="GAA4026263.1"/>
    </source>
</evidence>
<evidence type="ECO:0000256" key="2">
    <source>
        <dbReference type="ARBA" id="ARBA00022746"/>
    </source>
</evidence>
<keyword evidence="8" id="KW-1185">Reference proteome</keyword>
<reference evidence="8" key="1">
    <citation type="journal article" date="2019" name="Int. J. Syst. Evol. Microbiol.">
        <title>The Global Catalogue of Microorganisms (GCM) 10K type strain sequencing project: providing services to taxonomists for standard genome sequencing and annotation.</title>
        <authorList>
            <consortium name="The Broad Institute Genomics Platform"/>
            <consortium name="The Broad Institute Genome Sequencing Center for Infectious Disease"/>
            <person name="Wu L."/>
            <person name="Ma J."/>
        </authorList>
    </citation>
    <scope>NUCLEOTIDE SEQUENCE [LARGE SCALE GENOMIC DNA]</scope>
    <source>
        <strain evidence="8">JCM 17564</strain>
    </source>
</reference>
<dbReference type="PANTHER" id="PTHR31899:SF9">
    <property type="entry name" value="BETA-CAROTENE 3-HYDROXYLASE 1, CHLOROPLASTIC"/>
    <property type="match status" value="1"/>
</dbReference>
<dbReference type="Proteomes" id="UP001424459">
    <property type="component" value="Unassembled WGS sequence"/>
</dbReference>
<comment type="similarity">
    <text evidence="1">Belongs to the sterol desaturase family.</text>
</comment>
<keyword evidence="5" id="KW-1133">Transmembrane helix</keyword>
<keyword evidence="3" id="KW-0560">Oxidoreductase</keyword>
<dbReference type="RefSeq" id="WP_344695000.1">
    <property type="nucleotide sequence ID" value="NZ_BAABBR010000001.1"/>
</dbReference>
<dbReference type="InterPro" id="IPR006694">
    <property type="entry name" value="Fatty_acid_hydroxylase"/>
</dbReference>
<keyword evidence="5" id="KW-0812">Transmembrane</keyword>
<name>A0ABP7TH39_9SPHN</name>
<feature type="transmembrane region" description="Helical" evidence="5">
    <location>
        <begin position="54"/>
        <end position="71"/>
    </location>
</feature>